<reference evidence="1" key="1">
    <citation type="submission" date="2016-02" db="EMBL/GenBank/DDBJ databases">
        <title>WGS assembly of Manihot esculenta.</title>
        <authorList>
            <person name="Bredeson J.V."/>
            <person name="Prochnik S.E."/>
            <person name="Lyons J.B."/>
            <person name="Schmutz J."/>
            <person name="Grimwood J."/>
            <person name="Vrebalov J."/>
            <person name="Bart R.S."/>
            <person name="Amuge T."/>
            <person name="Ferguson M.E."/>
            <person name="Green R."/>
            <person name="Putnam N."/>
            <person name="Stites J."/>
            <person name="Rounsley S."/>
            <person name="Rokhsar D.S."/>
        </authorList>
    </citation>
    <scope>NUCLEOTIDE SEQUENCE [LARGE SCALE GENOMIC DNA]</scope>
    <source>
        <tissue evidence="1">Leaf</tissue>
    </source>
</reference>
<gene>
    <name evidence="1" type="ORF">MANES_12G010300</name>
</gene>
<protein>
    <submittedName>
        <fullName evidence="1">Uncharacterized protein</fullName>
    </submittedName>
</protein>
<proteinExistence type="predicted"/>
<dbReference type="AlphaFoldDB" id="A0A2C9USL2"/>
<evidence type="ECO:0000313" key="1">
    <source>
        <dbReference type="EMBL" id="OAY34301.1"/>
    </source>
</evidence>
<sequence length="36" mass="4343">MSLRFLKPFFCLAEKIMLHKFRILDQHGLIAYMIMS</sequence>
<organism evidence="1">
    <name type="scientific">Manihot esculenta</name>
    <name type="common">Cassava</name>
    <name type="synonym">Jatropha manihot</name>
    <dbReference type="NCBI Taxonomy" id="3983"/>
    <lineage>
        <taxon>Eukaryota</taxon>
        <taxon>Viridiplantae</taxon>
        <taxon>Streptophyta</taxon>
        <taxon>Embryophyta</taxon>
        <taxon>Tracheophyta</taxon>
        <taxon>Spermatophyta</taxon>
        <taxon>Magnoliopsida</taxon>
        <taxon>eudicotyledons</taxon>
        <taxon>Gunneridae</taxon>
        <taxon>Pentapetalae</taxon>
        <taxon>rosids</taxon>
        <taxon>fabids</taxon>
        <taxon>Malpighiales</taxon>
        <taxon>Euphorbiaceae</taxon>
        <taxon>Crotonoideae</taxon>
        <taxon>Manihoteae</taxon>
        <taxon>Manihot</taxon>
    </lineage>
</organism>
<accession>A0A2C9USL2</accession>
<dbReference type="EMBL" id="CM004398">
    <property type="protein sequence ID" value="OAY34301.1"/>
    <property type="molecule type" value="Genomic_DNA"/>
</dbReference>
<name>A0A2C9USL2_MANES</name>